<evidence type="ECO:0000313" key="3">
    <source>
        <dbReference type="Proteomes" id="UP000267408"/>
    </source>
</evidence>
<dbReference type="EMBL" id="RJVJ01000002">
    <property type="protein sequence ID" value="ROR37431.1"/>
    <property type="molecule type" value="Genomic_DNA"/>
</dbReference>
<name>A0A8G1UFQ4_9ACTN</name>
<organism evidence="2 3">
    <name type="scientific">Kitasatospora cineracea</name>
    <dbReference type="NCBI Taxonomy" id="88074"/>
    <lineage>
        <taxon>Bacteria</taxon>
        <taxon>Bacillati</taxon>
        <taxon>Actinomycetota</taxon>
        <taxon>Actinomycetes</taxon>
        <taxon>Kitasatosporales</taxon>
        <taxon>Streptomycetaceae</taxon>
        <taxon>Kitasatospora</taxon>
    </lineage>
</organism>
<dbReference type="Gene3D" id="1.10.1200.10">
    <property type="entry name" value="ACP-like"/>
    <property type="match status" value="1"/>
</dbReference>
<proteinExistence type="predicted"/>
<accession>A0A8G1UFQ4</accession>
<dbReference type="RefSeq" id="WP_162870231.1">
    <property type="nucleotide sequence ID" value="NZ_JBIRTT010000013.1"/>
</dbReference>
<feature type="domain" description="Carrier" evidence="1">
    <location>
        <begin position="36"/>
        <end position="62"/>
    </location>
</feature>
<sequence length="81" mass="8669">MSAADPVLETVRAAVRAAAPAFTGDDTTELILERVLDSLALVGVVARLEHELGVSIRDTEVLPRNFHSVTAIRAFLATKGR</sequence>
<evidence type="ECO:0000313" key="2">
    <source>
        <dbReference type="EMBL" id="ROR37431.1"/>
    </source>
</evidence>
<dbReference type="Proteomes" id="UP000267408">
    <property type="component" value="Unassembled WGS sequence"/>
</dbReference>
<comment type="caution">
    <text evidence="2">The sequence shown here is derived from an EMBL/GenBank/DDBJ whole genome shotgun (WGS) entry which is preliminary data.</text>
</comment>
<dbReference type="Pfam" id="PF00550">
    <property type="entry name" value="PP-binding"/>
    <property type="match status" value="1"/>
</dbReference>
<gene>
    <name evidence="2" type="ORF">EDD39_5574</name>
</gene>
<reference evidence="2 3" key="1">
    <citation type="submission" date="2018-11" db="EMBL/GenBank/DDBJ databases">
        <title>Sequencing the genomes of 1000 actinobacteria strains.</title>
        <authorList>
            <person name="Klenk H.-P."/>
        </authorList>
    </citation>
    <scope>NUCLEOTIDE SEQUENCE [LARGE SCALE GENOMIC DNA]</scope>
    <source>
        <strain evidence="2 3">DSM 44780</strain>
    </source>
</reference>
<dbReference type="AlphaFoldDB" id="A0A8G1UFQ4"/>
<evidence type="ECO:0000259" key="1">
    <source>
        <dbReference type="Pfam" id="PF00550"/>
    </source>
</evidence>
<dbReference type="SUPFAM" id="SSF47336">
    <property type="entry name" value="ACP-like"/>
    <property type="match status" value="1"/>
</dbReference>
<dbReference type="InterPro" id="IPR036736">
    <property type="entry name" value="ACP-like_sf"/>
</dbReference>
<protein>
    <submittedName>
        <fullName evidence="2">Phosphopantetheine binding protein</fullName>
    </submittedName>
</protein>
<dbReference type="InterPro" id="IPR009081">
    <property type="entry name" value="PP-bd_ACP"/>
</dbReference>